<feature type="transmembrane region" description="Helical" evidence="2">
    <location>
        <begin position="66"/>
        <end position="86"/>
    </location>
</feature>
<feature type="transmembrane region" description="Helical" evidence="2">
    <location>
        <begin position="298"/>
        <end position="321"/>
    </location>
</feature>
<dbReference type="AlphaFoldDB" id="A0A4U7AX58"/>
<evidence type="ECO:0000256" key="1">
    <source>
        <dbReference type="SAM" id="Coils"/>
    </source>
</evidence>
<accession>A0A4U7AX58</accession>
<gene>
    <name evidence="3" type="ORF">C1H76_8159</name>
</gene>
<proteinExistence type="predicted"/>
<keyword evidence="2" id="KW-0812">Transmembrane</keyword>
<sequence length="509" mass="57119">MANNSTDNFVQFINPATQTPLFVAEWVTCAFPASDVYGSSPRYLYYGLLIAVFFTQWYPWLANVFLGVAATYAGTAAIEAMILIGYKPAYLDPQIVSIPFLNSTMTMADSVLSNIPNLVVDRDWLEILPATLDFDIDAVLAITVTGYLTMLPVHCWSSFVRGSRARQLLVLLWNVLMLAGSICALILWPTLLDTPLQYRFCYPSQLDSLSVTSDGNVNNTLFMRDWNTTVWSTFLDYNKASDLNTNCFYPCFGTTEILRRSNQLVANLETYRSPRTSAALTYAGVAPPTTNIAKESELAALMIVAIIVTGITMIVMLAFLITGTHSLTRVPLHRPKEILSQKHSPMPAIWDDVKKGTRRIVVAIRSPKTALQRFNDAPRNSRRTKLWHLLRFGLDAVALIILLISMVLTPCVIIAFVVWIEWYIHRDVSGGDSPREVGQWATSVGVGLILVSALVLELKNRLASKGEIERDIMRTEKKLEKLRALLRRKTEKEDIKMEDLSGSERRLEP</sequence>
<evidence type="ECO:0000313" key="3">
    <source>
        <dbReference type="EMBL" id="TKX19667.1"/>
    </source>
</evidence>
<name>A0A4U7AX58_9PEZI</name>
<feature type="transmembrane region" description="Helical" evidence="2">
    <location>
        <begin position="392"/>
        <end position="420"/>
    </location>
</feature>
<dbReference type="EMBL" id="PTQR01000109">
    <property type="protein sequence ID" value="TKX19667.1"/>
    <property type="molecule type" value="Genomic_DNA"/>
</dbReference>
<evidence type="ECO:0000313" key="4">
    <source>
        <dbReference type="Proteomes" id="UP000308133"/>
    </source>
</evidence>
<feature type="transmembrane region" description="Helical" evidence="2">
    <location>
        <begin position="43"/>
        <end position="60"/>
    </location>
</feature>
<feature type="transmembrane region" description="Helical" evidence="2">
    <location>
        <begin position="168"/>
        <end position="188"/>
    </location>
</feature>
<keyword evidence="2" id="KW-0472">Membrane</keyword>
<protein>
    <submittedName>
        <fullName evidence="3">Uncharacterized protein</fullName>
    </submittedName>
</protein>
<dbReference type="Proteomes" id="UP000308133">
    <property type="component" value="Unassembled WGS sequence"/>
</dbReference>
<feature type="transmembrane region" description="Helical" evidence="2">
    <location>
        <begin position="440"/>
        <end position="458"/>
    </location>
</feature>
<reference evidence="3 4" key="1">
    <citation type="submission" date="2018-02" db="EMBL/GenBank/DDBJ databases">
        <title>Draft genome sequences of Elsinoe sp., causing black scab on jojoba.</title>
        <authorList>
            <person name="Stodart B."/>
            <person name="Jeffress S."/>
            <person name="Ash G."/>
            <person name="Arun Chinnappa K."/>
        </authorList>
    </citation>
    <scope>NUCLEOTIDE SEQUENCE [LARGE SCALE GENOMIC DNA]</scope>
    <source>
        <strain evidence="3 4">Hillstone_2</strain>
    </source>
</reference>
<keyword evidence="1" id="KW-0175">Coiled coil</keyword>
<organism evidence="3 4">
    <name type="scientific">Elsinoe australis</name>
    <dbReference type="NCBI Taxonomy" id="40998"/>
    <lineage>
        <taxon>Eukaryota</taxon>
        <taxon>Fungi</taxon>
        <taxon>Dikarya</taxon>
        <taxon>Ascomycota</taxon>
        <taxon>Pezizomycotina</taxon>
        <taxon>Dothideomycetes</taxon>
        <taxon>Dothideomycetidae</taxon>
        <taxon>Myriangiales</taxon>
        <taxon>Elsinoaceae</taxon>
        <taxon>Elsinoe</taxon>
    </lineage>
</organism>
<keyword evidence="2" id="KW-1133">Transmembrane helix</keyword>
<evidence type="ECO:0000256" key="2">
    <source>
        <dbReference type="SAM" id="Phobius"/>
    </source>
</evidence>
<comment type="caution">
    <text evidence="3">The sequence shown here is derived from an EMBL/GenBank/DDBJ whole genome shotgun (WGS) entry which is preliminary data.</text>
</comment>
<feature type="transmembrane region" description="Helical" evidence="2">
    <location>
        <begin position="136"/>
        <end position="156"/>
    </location>
</feature>
<feature type="coiled-coil region" evidence="1">
    <location>
        <begin position="465"/>
        <end position="492"/>
    </location>
</feature>